<protein>
    <submittedName>
        <fullName evidence="2">Amidohydrolase family protein</fullName>
    </submittedName>
</protein>
<evidence type="ECO:0000313" key="2">
    <source>
        <dbReference type="EMBL" id="MBM3223856.1"/>
    </source>
</evidence>
<dbReference type="Gene3D" id="3.20.20.140">
    <property type="entry name" value="Metal-dependent hydrolases"/>
    <property type="match status" value="1"/>
</dbReference>
<gene>
    <name evidence="2" type="ORF">FJZ47_08660</name>
</gene>
<dbReference type="AlphaFoldDB" id="A0A937W291"/>
<dbReference type="Gene3D" id="2.30.40.10">
    <property type="entry name" value="Urease, subunit C, domain 1"/>
    <property type="match status" value="1"/>
</dbReference>
<dbReference type="InterPro" id="IPR011059">
    <property type="entry name" value="Metal-dep_hydrolase_composite"/>
</dbReference>
<dbReference type="SUPFAM" id="SSF51338">
    <property type="entry name" value="Composite domain of metallo-dependent hydrolases"/>
    <property type="match status" value="1"/>
</dbReference>
<organism evidence="2 3">
    <name type="scientific">Tectimicrobiota bacterium</name>
    <dbReference type="NCBI Taxonomy" id="2528274"/>
    <lineage>
        <taxon>Bacteria</taxon>
        <taxon>Pseudomonadati</taxon>
        <taxon>Nitrospinota/Tectimicrobiota group</taxon>
        <taxon>Candidatus Tectimicrobiota</taxon>
    </lineage>
</organism>
<dbReference type="GO" id="GO:0016810">
    <property type="term" value="F:hydrolase activity, acting on carbon-nitrogen (but not peptide) bonds"/>
    <property type="evidence" value="ECO:0007669"/>
    <property type="project" value="InterPro"/>
</dbReference>
<dbReference type="InterPro" id="IPR051781">
    <property type="entry name" value="Metallo-dep_Hydrolase"/>
</dbReference>
<dbReference type="InterPro" id="IPR032466">
    <property type="entry name" value="Metal_Hydrolase"/>
</dbReference>
<evidence type="ECO:0000313" key="3">
    <source>
        <dbReference type="Proteomes" id="UP000712673"/>
    </source>
</evidence>
<evidence type="ECO:0000259" key="1">
    <source>
        <dbReference type="Pfam" id="PF01979"/>
    </source>
</evidence>
<feature type="domain" description="Amidohydrolase-related" evidence="1">
    <location>
        <begin position="2"/>
        <end position="297"/>
    </location>
</feature>
<dbReference type="PANTHER" id="PTHR43135:SF3">
    <property type="entry name" value="ALPHA-D-RIBOSE 1-METHYLPHOSPHONATE 5-TRIPHOSPHATE DIPHOSPHATASE"/>
    <property type="match status" value="1"/>
</dbReference>
<dbReference type="EMBL" id="VGLS01000212">
    <property type="protein sequence ID" value="MBM3223856.1"/>
    <property type="molecule type" value="Genomic_DNA"/>
</dbReference>
<sequence>QSGLTTVRDCGDRDFLTLALRDCINQGDLAGPRIVCSGPVITSTAGQLWWQSIECDRVDELQKAVRTLVKHEVDCVKLMGTGGNATPGSNPEASQYDAAGFQAVADDAHRMGRKVAVHVHGVEGMRYAVDAGIDTLEHCPFRAHGRIAYDPQLVADIVARGLIVSLAMPATWYRLRAAEMREARTHPEPLWADRYETIRRMHTAGVKLVVSSDQGSTGTQIDELPLLMEFLTDQVHVPATAVLRGVTGLAAEALGLEDRLGTLTPGKLADLVVVDGDPLADMSAMRHVHTVIKDGETLVRDGAMLWPTPRLGTFATLARG</sequence>
<name>A0A937W291_UNCTE</name>
<feature type="non-terminal residue" evidence="2">
    <location>
        <position position="1"/>
    </location>
</feature>
<dbReference type="Proteomes" id="UP000712673">
    <property type="component" value="Unassembled WGS sequence"/>
</dbReference>
<accession>A0A937W291</accession>
<proteinExistence type="predicted"/>
<dbReference type="PANTHER" id="PTHR43135">
    <property type="entry name" value="ALPHA-D-RIBOSE 1-METHYLPHOSPHONATE 5-TRIPHOSPHATE DIPHOSPHATASE"/>
    <property type="match status" value="1"/>
</dbReference>
<reference evidence="2" key="1">
    <citation type="submission" date="2019-03" db="EMBL/GenBank/DDBJ databases">
        <title>Lake Tanganyika Metagenome-Assembled Genomes (MAGs).</title>
        <authorList>
            <person name="Tran P."/>
        </authorList>
    </citation>
    <scope>NUCLEOTIDE SEQUENCE</scope>
    <source>
        <strain evidence="2">K_DeepCast_65m_m2_066</strain>
    </source>
</reference>
<dbReference type="SUPFAM" id="SSF51556">
    <property type="entry name" value="Metallo-dependent hydrolases"/>
    <property type="match status" value="1"/>
</dbReference>
<dbReference type="InterPro" id="IPR006680">
    <property type="entry name" value="Amidohydro-rel"/>
</dbReference>
<comment type="caution">
    <text evidence="2">The sequence shown here is derived from an EMBL/GenBank/DDBJ whole genome shotgun (WGS) entry which is preliminary data.</text>
</comment>
<dbReference type="Pfam" id="PF01979">
    <property type="entry name" value="Amidohydro_1"/>
    <property type="match status" value="1"/>
</dbReference>